<organism evidence="1 2">
    <name type="scientific">Maioricimonas rarisocia</name>
    <dbReference type="NCBI Taxonomy" id="2528026"/>
    <lineage>
        <taxon>Bacteria</taxon>
        <taxon>Pseudomonadati</taxon>
        <taxon>Planctomycetota</taxon>
        <taxon>Planctomycetia</taxon>
        <taxon>Planctomycetales</taxon>
        <taxon>Planctomycetaceae</taxon>
        <taxon>Maioricimonas</taxon>
    </lineage>
</organism>
<proteinExistence type="predicted"/>
<keyword evidence="2" id="KW-1185">Reference proteome</keyword>
<dbReference type="KEGG" id="mri:Mal4_40080"/>
<dbReference type="Proteomes" id="UP000320496">
    <property type="component" value="Chromosome"/>
</dbReference>
<evidence type="ECO:0000313" key="2">
    <source>
        <dbReference type="Proteomes" id="UP000320496"/>
    </source>
</evidence>
<evidence type="ECO:0000313" key="1">
    <source>
        <dbReference type="EMBL" id="QDU39662.1"/>
    </source>
</evidence>
<accession>A0A517ZAZ0</accession>
<protein>
    <submittedName>
        <fullName evidence="1">Uncharacterized protein</fullName>
    </submittedName>
</protein>
<gene>
    <name evidence="1" type="ORF">Mal4_40080</name>
</gene>
<sequence>MPACPTATIPPRVRVAIGPERPGIGSWDWVGQDLAESLQAEFAVSTFRDEVPACDVAVLVKQPPSVGWGDQLPAGVRLIDCPIDRYGSAGEIDADWRLLRRASRVVAHSPLLARYFCSYARVEVLDHHLKYSIRLRESFLDDGPLLWTGVWLNLRPLVDWVNRHTLPAELHVLTNFEGHACRSAGDFGFRARNRVRVSEWTPARHATVLRESRGAIDIKGEDFRARHKPAAKAMDVLASGVPLAMNLDSSSARVLQQRGFQLAAPHDFERWLSRDYWEQTRDFGRMLQETLTLPRIAGRFADIVRQVLAEEQHVDAA</sequence>
<dbReference type="EMBL" id="CP036275">
    <property type="protein sequence ID" value="QDU39662.1"/>
    <property type="molecule type" value="Genomic_DNA"/>
</dbReference>
<dbReference type="RefSeq" id="WP_145370822.1">
    <property type="nucleotide sequence ID" value="NZ_CP036275.1"/>
</dbReference>
<name>A0A517ZAZ0_9PLAN</name>
<dbReference type="AlphaFoldDB" id="A0A517ZAZ0"/>
<reference evidence="1 2" key="1">
    <citation type="submission" date="2019-02" db="EMBL/GenBank/DDBJ databases">
        <title>Deep-cultivation of Planctomycetes and their phenomic and genomic characterization uncovers novel biology.</title>
        <authorList>
            <person name="Wiegand S."/>
            <person name="Jogler M."/>
            <person name="Boedeker C."/>
            <person name="Pinto D."/>
            <person name="Vollmers J."/>
            <person name="Rivas-Marin E."/>
            <person name="Kohn T."/>
            <person name="Peeters S.H."/>
            <person name="Heuer A."/>
            <person name="Rast P."/>
            <person name="Oberbeckmann S."/>
            <person name="Bunk B."/>
            <person name="Jeske O."/>
            <person name="Meyerdierks A."/>
            <person name="Storesund J.E."/>
            <person name="Kallscheuer N."/>
            <person name="Luecker S."/>
            <person name="Lage O.M."/>
            <person name="Pohl T."/>
            <person name="Merkel B.J."/>
            <person name="Hornburger P."/>
            <person name="Mueller R.-W."/>
            <person name="Bruemmer F."/>
            <person name="Labrenz M."/>
            <person name="Spormann A.M."/>
            <person name="Op den Camp H."/>
            <person name="Overmann J."/>
            <person name="Amann R."/>
            <person name="Jetten M.S.M."/>
            <person name="Mascher T."/>
            <person name="Medema M.H."/>
            <person name="Devos D.P."/>
            <person name="Kaster A.-K."/>
            <person name="Ovreas L."/>
            <person name="Rohde M."/>
            <person name="Galperin M.Y."/>
            <person name="Jogler C."/>
        </authorList>
    </citation>
    <scope>NUCLEOTIDE SEQUENCE [LARGE SCALE GENOMIC DNA]</scope>
    <source>
        <strain evidence="1 2">Mal4</strain>
    </source>
</reference>
<dbReference type="OrthoDB" id="240488at2"/>